<dbReference type="STRING" id="37625.SAMN05660420_03056"/>
<sequence length="267" mass="28924">MNEMELPLVFFTVLAQTSIGLVLFSTLRSLTFAEGPDKPLFNEQIVAMALISVALLASLAHLGHPFGAIRTLTGLKHAWLSREILIFGLLSSALLVSVVLRLRGTNDRRLQVVTAILGLIALVVQGFTYAPPSEPTLANGVPLVLFLFTAVTLGTAFGSWFVSTEKQPILTAVLAAVLLTGLLINLLLPNIWLTGGFIAEMTGHAYLDSPLYWGRLLIGFVVPLLILIRIRRIPVWLPLLILSGELIGRIAFFSLAVSTAQHIGMPL</sequence>
<dbReference type="PANTHER" id="PTHR38095:SF2">
    <property type="entry name" value="ANAEROBIC DIMETHYL SULFOXIDE REDUCTASE CHAIN C"/>
    <property type="match status" value="1"/>
</dbReference>
<name>A0A1H4DQY0_9BACT</name>
<feature type="transmembrane region" description="Helical" evidence="1">
    <location>
        <begin position="45"/>
        <end position="64"/>
    </location>
</feature>
<accession>A0A1H4DQY0</accession>
<dbReference type="OrthoDB" id="4394845at2"/>
<dbReference type="EMBL" id="FNQN01000011">
    <property type="protein sequence ID" value="SEA74976.1"/>
    <property type="molecule type" value="Genomic_DNA"/>
</dbReference>
<feature type="transmembrane region" description="Helical" evidence="1">
    <location>
        <begin position="235"/>
        <end position="257"/>
    </location>
</feature>
<dbReference type="Gene3D" id="1.20.1630.10">
    <property type="entry name" value="Formate dehydrogenase/DMSO reductase domain"/>
    <property type="match status" value="1"/>
</dbReference>
<dbReference type="AlphaFoldDB" id="A0A1H4DQY0"/>
<evidence type="ECO:0000256" key="1">
    <source>
        <dbReference type="SAM" id="Phobius"/>
    </source>
</evidence>
<dbReference type="Pfam" id="PF04976">
    <property type="entry name" value="DmsC"/>
    <property type="match status" value="1"/>
</dbReference>
<keyword evidence="1" id="KW-0472">Membrane</keyword>
<protein>
    <submittedName>
        <fullName evidence="2">DMSO reductase anchor subunit</fullName>
    </submittedName>
</protein>
<dbReference type="GO" id="GO:0009389">
    <property type="term" value="F:dimethyl sulfoxide reductase activity"/>
    <property type="evidence" value="ECO:0007669"/>
    <property type="project" value="TreeGrafter"/>
</dbReference>
<feature type="transmembrane region" description="Helical" evidence="1">
    <location>
        <begin position="84"/>
        <end position="100"/>
    </location>
</feature>
<keyword evidence="1" id="KW-1133">Transmembrane helix</keyword>
<evidence type="ECO:0000313" key="2">
    <source>
        <dbReference type="EMBL" id="SEA74976.1"/>
    </source>
</evidence>
<feature type="transmembrane region" description="Helical" evidence="1">
    <location>
        <begin position="112"/>
        <end position="131"/>
    </location>
</feature>
<dbReference type="GO" id="GO:0009390">
    <property type="term" value="C:dimethyl sulfoxide reductase complex"/>
    <property type="evidence" value="ECO:0007669"/>
    <property type="project" value="TreeGrafter"/>
</dbReference>
<keyword evidence="1" id="KW-0812">Transmembrane</keyword>
<dbReference type="GO" id="GO:0019645">
    <property type="term" value="P:anaerobic electron transport chain"/>
    <property type="evidence" value="ECO:0007669"/>
    <property type="project" value="InterPro"/>
</dbReference>
<dbReference type="GO" id="GO:0005886">
    <property type="term" value="C:plasma membrane"/>
    <property type="evidence" value="ECO:0007669"/>
    <property type="project" value="TreeGrafter"/>
</dbReference>
<feature type="transmembrane region" description="Helical" evidence="1">
    <location>
        <begin position="212"/>
        <end position="228"/>
    </location>
</feature>
<dbReference type="RefSeq" id="WP_092350403.1">
    <property type="nucleotide sequence ID" value="NZ_FNQN01000011.1"/>
</dbReference>
<evidence type="ECO:0000313" key="3">
    <source>
        <dbReference type="Proteomes" id="UP000199409"/>
    </source>
</evidence>
<gene>
    <name evidence="2" type="ORF">SAMN05660420_03056</name>
</gene>
<reference evidence="2 3" key="1">
    <citation type="submission" date="2016-10" db="EMBL/GenBank/DDBJ databases">
        <authorList>
            <person name="de Groot N.N."/>
        </authorList>
    </citation>
    <scope>NUCLEOTIDE SEQUENCE [LARGE SCALE GENOMIC DNA]</scope>
    <source>
        <strain evidence="2 3">DSM 7343</strain>
    </source>
</reference>
<dbReference type="InterPro" id="IPR007059">
    <property type="entry name" value="DmsC"/>
</dbReference>
<feature type="transmembrane region" description="Helical" evidence="1">
    <location>
        <begin position="169"/>
        <end position="192"/>
    </location>
</feature>
<keyword evidence="3" id="KW-1185">Reference proteome</keyword>
<feature type="transmembrane region" description="Helical" evidence="1">
    <location>
        <begin position="6"/>
        <end position="24"/>
    </location>
</feature>
<feature type="transmembrane region" description="Helical" evidence="1">
    <location>
        <begin position="143"/>
        <end position="162"/>
    </location>
</feature>
<organism evidence="2 3">
    <name type="scientific">Desulfuromusa kysingii</name>
    <dbReference type="NCBI Taxonomy" id="37625"/>
    <lineage>
        <taxon>Bacteria</taxon>
        <taxon>Pseudomonadati</taxon>
        <taxon>Thermodesulfobacteriota</taxon>
        <taxon>Desulfuromonadia</taxon>
        <taxon>Desulfuromonadales</taxon>
        <taxon>Geopsychrobacteraceae</taxon>
        <taxon>Desulfuromusa</taxon>
    </lineage>
</organism>
<proteinExistence type="predicted"/>
<dbReference type="PANTHER" id="PTHR38095">
    <property type="entry name" value="ANAEROBIC DIMETHYL SULFOXIDE REDUCTASE CHAIN YNFH"/>
    <property type="match status" value="1"/>
</dbReference>
<dbReference type="Proteomes" id="UP000199409">
    <property type="component" value="Unassembled WGS sequence"/>
</dbReference>